<organism evidence="2 3">
    <name type="scientific">Alkalihalophilus lindianensis</name>
    <dbReference type="NCBI Taxonomy" id="1630542"/>
    <lineage>
        <taxon>Bacteria</taxon>
        <taxon>Bacillati</taxon>
        <taxon>Bacillota</taxon>
        <taxon>Bacilli</taxon>
        <taxon>Bacillales</taxon>
        <taxon>Bacillaceae</taxon>
        <taxon>Alkalihalophilus</taxon>
    </lineage>
</organism>
<sequence length="125" mass="13601">MILAIISGVVVYMVSGMIYYTLLGNRWVDLLKIKPEQPKYGLLTLVTFLTSTMLYGLLLLSQAQTLMDGALLGGGVGIIVALAYAKDFIFGLGTNSKKPLSIFFIAVGYHVIALTIIGTLMMFFI</sequence>
<keyword evidence="1" id="KW-0472">Membrane</keyword>
<dbReference type="Proteomes" id="UP001287282">
    <property type="component" value="Unassembled WGS sequence"/>
</dbReference>
<gene>
    <name evidence="2" type="ORF">RYX56_09910</name>
</gene>
<dbReference type="Pfam" id="PF08570">
    <property type="entry name" value="DUF1761"/>
    <property type="match status" value="1"/>
</dbReference>
<feature type="transmembrane region" description="Helical" evidence="1">
    <location>
        <begin position="6"/>
        <end position="28"/>
    </location>
</feature>
<keyword evidence="1" id="KW-0812">Transmembrane</keyword>
<protein>
    <submittedName>
        <fullName evidence="2">DUF1761 domain-containing protein</fullName>
    </submittedName>
</protein>
<feature type="transmembrane region" description="Helical" evidence="1">
    <location>
        <begin position="102"/>
        <end position="124"/>
    </location>
</feature>
<keyword evidence="1" id="KW-1133">Transmembrane helix</keyword>
<name>A0ABU3X9X1_9BACI</name>
<evidence type="ECO:0000313" key="2">
    <source>
        <dbReference type="EMBL" id="MDV2684686.1"/>
    </source>
</evidence>
<feature type="transmembrane region" description="Helical" evidence="1">
    <location>
        <begin position="40"/>
        <end position="58"/>
    </location>
</feature>
<reference evidence="2 3" key="1">
    <citation type="submission" date="2023-10" db="EMBL/GenBank/DDBJ databases">
        <title>Screening of Alkalihalobacillus lindianensis BZ-TG-R113 and Its Alleviation of Salt Stress on Rapeseed Growth.</title>
        <authorList>
            <person name="Zhao B."/>
            <person name="Guo T."/>
        </authorList>
    </citation>
    <scope>NUCLEOTIDE SEQUENCE [LARGE SCALE GENOMIC DNA]</scope>
    <source>
        <strain evidence="2 3">BZ-TG-R113</strain>
    </source>
</reference>
<dbReference type="EMBL" id="JAWJBA010000002">
    <property type="protein sequence ID" value="MDV2684686.1"/>
    <property type="molecule type" value="Genomic_DNA"/>
</dbReference>
<evidence type="ECO:0000313" key="3">
    <source>
        <dbReference type="Proteomes" id="UP001287282"/>
    </source>
</evidence>
<dbReference type="RefSeq" id="WP_317121890.1">
    <property type="nucleotide sequence ID" value="NZ_JAWJBA010000002.1"/>
</dbReference>
<accession>A0ABU3X9X1</accession>
<keyword evidence="3" id="KW-1185">Reference proteome</keyword>
<dbReference type="InterPro" id="IPR013879">
    <property type="entry name" value="DUF1761"/>
</dbReference>
<feature type="transmembrane region" description="Helical" evidence="1">
    <location>
        <begin position="70"/>
        <end position="90"/>
    </location>
</feature>
<proteinExistence type="predicted"/>
<evidence type="ECO:0000256" key="1">
    <source>
        <dbReference type="SAM" id="Phobius"/>
    </source>
</evidence>
<comment type="caution">
    <text evidence="2">The sequence shown here is derived from an EMBL/GenBank/DDBJ whole genome shotgun (WGS) entry which is preliminary data.</text>
</comment>